<dbReference type="EMBL" id="JNUP01000003">
    <property type="protein sequence ID" value="KGE73765.1"/>
    <property type="molecule type" value="Genomic_DNA"/>
</dbReference>
<feature type="coiled-coil region" evidence="1">
    <location>
        <begin position="573"/>
        <end position="607"/>
    </location>
</feature>
<dbReference type="SUPFAM" id="SSF48452">
    <property type="entry name" value="TPR-like"/>
    <property type="match status" value="1"/>
</dbReference>
<sequence>MVVERNVTAIRLIIFFYHLLLTGMLAFPGGSAEDPITIAKTLIQDQEYSQAIEVLVDVIRTNPDRIEEAEALMAEIRTIRGSYNQLAADLIDTLENDPDNLEKAVALIDQMYSLDSAPNERTRMQLEEARRTAKLQLDRTLRDQRLARAREFIAEQEYQRAFGEYIQGFELQREEFLNASYDPELYSQVERLITLLSTIAQETTQRIDRWRAAVGDYQEVINQARQASAVGFSGMQGPLWGAGTSQRERLQEIVREDYIFITKGNEVLETLEALQTSTPGIVDYLVFLEVFTRGPQGSTQEGIAGLSRGLWNSVWVQLYTGLGEVVRTEQERFFSLLDSGQFTQAVHQGWKAQEFIAAASHAYSLAEGAPLQSLQEITQPWETRLLDQYAILYRTIQTSIAIAEIEVQLSQVVQASPYGLTQGVQGLEEQDQMIQNLAVLEQSFIQRVEAVRSAEAQAVSFQERVSTHVASLSERIRTSQSRILNQIALDLEQEAQALVQQAQNLQEEGQALVEGIPAEDQELLLRYPDQGLQRYSLSRSLLAEARSLVLRNEQTLEQFPGISVSLGNRRQGIEELNTRIVSQQQRLKELTQQAEENIRLAAEYRREGDQLVAQSTQAAQNLNVEQARDYFEEARISYFQSLELRNDEEFRQESDELILQLGDQIREAQNQIVVRQVRTLLEQAQSQYIAGEFSQALEIISRAEDTWSLTNTTTNPEINLLKNRITAATSLTQERELTEVDPLYATVSPFLNLARVDIEEGRRLVNQGNNNQGRTLITRAEENIENVLSIKPYNFEARIMQIQISQILAGDEFQSLFANRYRETVSRIGSAPDIDVYTDLQVLGEINPNYPGLQANIRELEIRLGLRENPITREAINESNRLLTRAQGLTNTADSAQLQAALDLLEQAIQVNPNNAEAKLLADTIRIRLGGQASLALSSADEQRFRRAENLFIQNNIAEAYAIVLQLLQDQQNQGYPPLLSLRDRIERRL</sequence>
<dbReference type="OrthoDB" id="353373at2"/>
<evidence type="ECO:0000313" key="3">
    <source>
        <dbReference type="Proteomes" id="UP000029692"/>
    </source>
</evidence>
<gene>
    <name evidence="2" type="ORF">DC28_00620</name>
</gene>
<comment type="caution">
    <text evidence="2">The sequence shown here is derived from an EMBL/GenBank/DDBJ whole genome shotgun (WGS) entry which is preliminary data.</text>
</comment>
<reference evidence="2 3" key="1">
    <citation type="submission" date="2014-05" db="EMBL/GenBank/DDBJ databases">
        <title>De novo Genome Sequence of Spirocheata sp.</title>
        <authorList>
            <person name="Shivani Y."/>
            <person name="Subhash Y."/>
            <person name="Tushar L."/>
            <person name="Sasikala C."/>
            <person name="Ramana C.V."/>
        </authorList>
    </citation>
    <scope>NUCLEOTIDE SEQUENCE [LARGE SCALE GENOMIC DNA]</scope>
    <source>
        <strain evidence="2 3">JC230</strain>
    </source>
</reference>
<dbReference type="AlphaFoldDB" id="A0A098R0S1"/>
<keyword evidence="1" id="KW-0175">Coiled coil</keyword>
<dbReference type="eggNOG" id="ENOG5033Q9N">
    <property type="taxonomic scope" value="Bacteria"/>
</dbReference>
<protein>
    <submittedName>
        <fullName evidence="2">Uncharacterized protein</fullName>
    </submittedName>
</protein>
<proteinExistence type="predicted"/>
<dbReference type="Proteomes" id="UP000029692">
    <property type="component" value="Unassembled WGS sequence"/>
</dbReference>
<dbReference type="RefSeq" id="WP_037544739.1">
    <property type="nucleotide sequence ID" value="NZ_JNUP01000003.1"/>
</dbReference>
<evidence type="ECO:0000313" key="2">
    <source>
        <dbReference type="EMBL" id="KGE73765.1"/>
    </source>
</evidence>
<dbReference type="InterPro" id="IPR011990">
    <property type="entry name" value="TPR-like_helical_dom_sf"/>
</dbReference>
<accession>A0A098R0S1</accession>
<organism evidence="2 3">
    <name type="scientific">Spirochaeta lutea</name>
    <dbReference type="NCBI Taxonomy" id="1480694"/>
    <lineage>
        <taxon>Bacteria</taxon>
        <taxon>Pseudomonadati</taxon>
        <taxon>Spirochaetota</taxon>
        <taxon>Spirochaetia</taxon>
        <taxon>Spirochaetales</taxon>
        <taxon>Spirochaetaceae</taxon>
        <taxon>Spirochaeta</taxon>
    </lineage>
</organism>
<name>A0A098R0S1_9SPIO</name>
<keyword evidence="3" id="KW-1185">Reference proteome</keyword>
<evidence type="ECO:0000256" key="1">
    <source>
        <dbReference type="SAM" id="Coils"/>
    </source>
</evidence>